<sequence>MEAFFKMASSPVMYVALIQDLPPVNGEEKTVAIVAAAHDVSSLSLVTRGSAKEIMRFSARSVALALQPGNMIKASANNDFAYCVYGLKSSSGTTAILVANTSYAIRFANHYLKEMLSLAMNLPPSKLNVSKDAVGPKEDGGLVDLVPLLKRAQKPEENDQLSKLAKDIDEVRDMAYANLEKIVERGRSLDEVMKKSDDLSAASKMFLKEAKKTNCRLCAVL</sequence>
<keyword evidence="1" id="KW-0175">Coiled coil</keyword>
<evidence type="ECO:0000313" key="4">
    <source>
        <dbReference type="Proteomes" id="UP000008974"/>
    </source>
</evidence>
<feature type="domain" description="V-SNARE coiled-coil homology" evidence="2">
    <location>
        <begin position="160"/>
        <end position="220"/>
    </location>
</feature>
<gene>
    <name evidence="3" type="ORF">GLP15_1189</name>
</gene>
<dbReference type="STRING" id="658858.E1F1E6"/>
<name>E1F1E6_GIAIA</name>
<dbReference type="Proteomes" id="UP000008974">
    <property type="component" value="Unassembled WGS sequence"/>
</dbReference>
<dbReference type="GO" id="GO:0005794">
    <property type="term" value="C:Golgi apparatus"/>
    <property type="evidence" value="ECO:0007669"/>
    <property type="project" value="TreeGrafter"/>
</dbReference>
<protein>
    <submittedName>
        <fullName evidence="3">Prenylated synaptobrevin/VAMP, putative</fullName>
    </submittedName>
</protein>
<reference evidence="3 4" key="1">
    <citation type="journal article" date="2010" name="BMC Genomics">
        <title>Genome analysis and comparative genomics of a Giardia intestinalis assemblage E isolate.</title>
        <authorList>
            <person name="Jerlstrom-Hultqvist J."/>
            <person name="Franzen O."/>
            <person name="Ankarklev J."/>
            <person name="Xu F."/>
            <person name="Nohynkova E."/>
            <person name="Andersson J.O."/>
            <person name="Svard S.G."/>
            <person name="Andersson B."/>
        </authorList>
    </citation>
    <scope>NUCLEOTIDE SEQUENCE [LARGE SCALE GENOMIC DNA]</scope>
    <source>
        <strain evidence="3 4">P15</strain>
    </source>
</reference>
<dbReference type="Pfam" id="PF00957">
    <property type="entry name" value="Synaptobrevin"/>
    <property type="match status" value="1"/>
</dbReference>
<organism evidence="3 4">
    <name type="scientific">Giardia intestinalis (strain P15)</name>
    <name type="common">Giardia lamblia</name>
    <dbReference type="NCBI Taxonomy" id="658858"/>
    <lineage>
        <taxon>Eukaryota</taxon>
        <taxon>Metamonada</taxon>
        <taxon>Diplomonadida</taxon>
        <taxon>Hexamitidae</taxon>
        <taxon>Giardiinae</taxon>
        <taxon>Giardia</taxon>
    </lineage>
</organism>
<dbReference type="AlphaFoldDB" id="E1F1E6"/>
<dbReference type="EMBL" id="ACVC01000121">
    <property type="protein sequence ID" value="EFO63724.1"/>
    <property type="molecule type" value="Genomic_DNA"/>
</dbReference>
<accession>E1F1E6</accession>
<dbReference type="VEuPathDB" id="GiardiaDB:GLP15_1189"/>
<dbReference type="OMA" id="FAYCVYG"/>
<evidence type="ECO:0000259" key="2">
    <source>
        <dbReference type="PROSITE" id="PS50892"/>
    </source>
</evidence>
<evidence type="ECO:0000256" key="1">
    <source>
        <dbReference type="PROSITE-ProRule" id="PRU00290"/>
    </source>
</evidence>
<proteinExistence type="predicted"/>
<comment type="caution">
    <text evidence="3">The sequence shown here is derived from an EMBL/GenBank/DDBJ whole genome shotgun (WGS) entry which is preliminary data.</text>
</comment>
<dbReference type="OrthoDB" id="27923at2759"/>
<dbReference type="GO" id="GO:0006888">
    <property type="term" value="P:endoplasmic reticulum to Golgi vesicle-mediated transport"/>
    <property type="evidence" value="ECO:0007669"/>
    <property type="project" value="TreeGrafter"/>
</dbReference>
<dbReference type="Gene3D" id="3.30.450.50">
    <property type="entry name" value="Longin domain"/>
    <property type="match status" value="1"/>
</dbReference>
<evidence type="ECO:0000313" key="3">
    <source>
        <dbReference type="EMBL" id="EFO63724.1"/>
    </source>
</evidence>
<dbReference type="SUPFAM" id="SSF58038">
    <property type="entry name" value="SNARE fusion complex"/>
    <property type="match status" value="1"/>
</dbReference>
<dbReference type="PROSITE" id="PS50892">
    <property type="entry name" value="V_SNARE"/>
    <property type="match status" value="1"/>
</dbReference>
<dbReference type="InterPro" id="IPR011012">
    <property type="entry name" value="Longin-like_dom_sf"/>
</dbReference>
<dbReference type="GO" id="GO:0005484">
    <property type="term" value="F:SNAP receptor activity"/>
    <property type="evidence" value="ECO:0007669"/>
    <property type="project" value="TreeGrafter"/>
</dbReference>
<dbReference type="SUPFAM" id="SSF64356">
    <property type="entry name" value="SNARE-like"/>
    <property type="match status" value="1"/>
</dbReference>
<dbReference type="PANTHER" id="PTHR45806:SF1">
    <property type="entry name" value="SYNAPTOBREVIN HOMOLOG YKT6"/>
    <property type="match status" value="1"/>
</dbReference>
<dbReference type="InterPro" id="IPR042855">
    <property type="entry name" value="V_SNARE_CC"/>
</dbReference>
<dbReference type="Gene3D" id="1.20.5.110">
    <property type="match status" value="1"/>
</dbReference>
<dbReference type="PANTHER" id="PTHR45806">
    <property type="entry name" value="SYNAPTOBREVIN HOMOLOG YKT6"/>
    <property type="match status" value="1"/>
</dbReference>